<accession>A0A238VRJ4</accession>
<proteinExistence type="predicted"/>
<dbReference type="EMBL" id="FZNP01000002">
    <property type="protein sequence ID" value="SNR36403.1"/>
    <property type="molecule type" value="Genomic_DNA"/>
</dbReference>
<evidence type="ECO:0000313" key="1">
    <source>
        <dbReference type="EMBL" id="SNR36403.1"/>
    </source>
</evidence>
<protein>
    <submittedName>
        <fullName evidence="1">Uncharacterized protein</fullName>
    </submittedName>
</protein>
<gene>
    <name evidence="1" type="ORF">SAMN06265355_102200</name>
</gene>
<organism evidence="1 2">
    <name type="scientific">Actinomadura mexicana</name>
    <dbReference type="NCBI Taxonomy" id="134959"/>
    <lineage>
        <taxon>Bacteria</taxon>
        <taxon>Bacillati</taxon>
        <taxon>Actinomycetota</taxon>
        <taxon>Actinomycetes</taxon>
        <taxon>Streptosporangiales</taxon>
        <taxon>Thermomonosporaceae</taxon>
        <taxon>Actinomadura</taxon>
    </lineage>
</organism>
<dbReference type="AlphaFoldDB" id="A0A238VRJ4"/>
<name>A0A238VRJ4_9ACTN</name>
<keyword evidence="2" id="KW-1185">Reference proteome</keyword>
<reference evidence="2" key="1">
    <citation type="submission" date="2017-06" db="EMBL/GenBank/DDBJ databases">
        <authorList>
            <person name="Varghese N."/>
            <person name="Submissions S."/>
        </authorList>
    </citation>
    <scope>NUCLEOTIDE SEQUENCE [LARGE SCALE GENOMIC DNA]</scope>
    <source>
        <strain evidence="2">DSM 44485</strain>
    </source>
</reference>
<evidence type="ECO:0000313" key="2">
    <source>
        <dbReference type="Proteomes" id="UP000198420"/>
    </source>
</evidence>
<dbReference type="Proteomes" id="UP000198420">
    <property type="component" value="Unassembled WGS sequence"/>
</dbReference>
<sequence length="72" mass="8309">MLDAHAKDVDLDEYRDVRSYEGFRSHEEALEVCLAGIPWERYVSATRALYPASHAEVVKALLDSPDREDWED</sequence>